<feature type="transmembrane region" description="Helical" evidence="5">
    <location>
        <begin position="359"/>
        <end position="380"/>
    </location>
</feature>
<protein>
    <submittedName>
        <fullName evidence="6">MFS transporter</fullName>
    </submittedName>
</protein>
<feature type="transmembrane region" description="Helical" evidence="5">
    <location>
        <begin position="39"/>
        <end position="58"/>
    </location>
</feature>
<comment type="subcellular location">
    <subcellularLocation>
        <location evidence="1">Membrane</location>
        <topology evidence="1">Multi-pass membrane protein</topology>
    </subcellularLocation>
</comment>
<evidence type="ECO:0000313" key="7">
    <source>
        <dbReference type="Proteomes" id="UP000215896"/>
    </source>
</evidence>
<feature type="transmembrane region" description="Helical" evidence="5">
    <location>
        <begin position="97"/>
        <end position="114"/>
    </location>
</feature>
<name>A0A255GKF5_9ACTN</name>
<evidence type="ECO:0000256" key="5">
    <source>
        <dbReference type="SAM" id="Phobius"/>
    </source>
</evidence>
<dbReference type="Gene3D" id="1.20.1250.20">
    <property type="entry name" value="MFS general substrate transporter like domains"/>
    <property type="match status" value="2"/>
</dbReference>
<keyword evidence="7" id="KW-1185">Reference proteome</keyword>
<organism evidence="6 7">
    <name type="scientific">Enemella evansiae</name>
    <dbReference type="NCBI Taxonomy" id="2016499"/>
    <lineage>
        <taxon>Bacteria</taxon>
        <taxon>Bacillati</taxon>
        <taxon>Actinomycetota</taxon>
        <taxon>Actinomycetes</taxon>
        <taxon>Propionibacteriales</taxon>
        <taxon>Propionibacteriaceae</taxon>
        <taxon>Enemella</taxon>
    </lineage>
</organism>
<dbReference type="PANTHER" id="PTHR23514:SF13">
    <property type="entry name" value="INNER MEMBRANE PROTEIN YBJJ"/>
    <property type="match status" value="1"/>
</dbReference>
<dbReference type="SUPFAM" id="SSF103473">
    <property type="entry name" value="MFS general substrate transporter"/>
    <property type="match status" value="1"/>
</dbReference>
<reference evidence="6 7" key="1">
    <citation type="submission" date="2017-07" db="EMBL/GenBank/DDBJ databases">
        <title>Draft whole genome sequences of clinical Proprionibacteriaceae strains.</title>
        <authorList>
            <person name="Bernier A.-M."/>
            <person name="Bernard K."/>
            <person name="Domingo M.-C."/>
        </authorList>
    </citation>
    <scope>NUCLEOTIDE SEQUENCE [LARGE SCALE GENOMIC DNA]</scope>
    <source>
        <strain evidence="6 7">NML 030167</strain>
    </source>
</reference>
<dbReference type="CDD" id="cd17393">
    <property type="entry name" value="MFS_MosC_like"/>
    <property type="match status" value="1"/>
</dbReference>
<dbReference type="InterPro" id="IPR011701">
    <property type="entry name" value="MFS"/>
</dbReference>
<dbReference type="OrthoDB" id="9809599at2"/>
<keyword evidence="3 5" id="KW-1133">Transmembrane helix</keyword>
<evidence type="ECO:0000256" key="3">
    <source>
        <dbReference type="ARBA" id="ARBA00022989"/>
    </source>
</evidence>
<feature type="transmembrane region" description="Helical" evidence="5">
    <location>
        <begin position="244"/>
        <end position="264"/>
    </location>
</feature>
<feature type="transmembrane region" description="Helical" evidence="5">
    <location>
        <begin position="160"/>
        <end position="178"/>
    </location>
</feature>
<feature type="transmembrane region" description="Helical" evidence="5">
    <location>
        <begin position="332"/>
        <end position="353"/>
    </location>
</feature>
<evidence type="ECO:0000256" key="1">
    <source>
        <dbReference type="ARBA" id="ARBA00004141"/>
    </source>
</evidence>
<sequence length="396" mass="40796">MHRASGAVYLAFVANGGLFAAWASRIPDAIRQLEVSTAQFSLLLLCLSIGAVAALPLSGLIVQRIGLSRAILTGASVASVGVSVAALGVTVWSLPTVVAVGLAFTGLGMGLWDASMNMAGADVEHRLGRSIMPRYHAAFSGGTVASALIGAAASAARIPLAVHIPALVVVLLVAVVIGTRPLRGLRHHVEPRPDDTTPVVTRSAWTERRTLLIGIVVMVAAFTEGTANDWIAEAFVSGHGVPSWAGILAFAVFLTCMTAGRLVGTHVLDRYGRVPVLRITMIAAVLGCLLVVFGPTPVAYLGVAVWGMGVALGFPVGMSAAADDPDRAPARVATVSTIGYTAFLAGPPLLGFLGEHFGVLRALLVVGAAVIVALACLPAVREPARRDLSSSPRHPS</sequence>
<evidence type="ECO:0000313" key="6">
    <source>
        <dbReference type="EMBL" id="OYO16061.1"/>
    </source>
</evidence>
<evidence type="ECO:0000256" key="4">
    <source>
        <dbReference type="ARBA" id="ARBA00023136"/>
    </source>
</evidence>
<dbReference type="InterPro" id="IPR051788">
    <property type="entry name" value="MFS_Transporter"/>
</dbReference>
<dbReference type="GO" id="GO:0022857">
    <property type="term" value="F:transmembrane transporter activity"/>
    <property type="evidence" value="ECO:0007669"/>
    <property type="project" value="InterPro"/>
</dbReference>
<feature type="transmembrane region" description="Helical" evidence="5">
    <location>
        <begin position="299"/>
        <end position="320"/>
    </location>
</feature>
<dbReference type="AlphaFoldDB" id="A0A255GKF5"/>
<proteinExistence type="predicted"/>
<dbReference type="InterPro" id="IPR036259">
    <property type="entry name" value="MFS_trans_sf"/>
</dbReference>
<evidence type="ECO:0000256" key="2">
    <source>
        <dbReference type="ARBA" id="ARBA00022692"/>
    </source>
</evidence>
<dbReference type="GO" id="GO:0016020">
    <property type="term" value="C:membrane"/>
    <property type="evidence" value="ECO:0007669"/>
    <property type="project" value="UniProtKB-SubCell"/>
</dbReference>
<feature type="transmembrane region" description="Helical" evidence="5">
    <location>
        <begin position="70"/>
        <end position="91"/>
    </location>
</feature>
<feature type="transmembrane region" description="Helical" evidence="5">
    <location>
        <begin position="276"/>
        <end position="293"/>
    </location>
</feature>
<feature type="transmembrane region" description="Helical" evidence="5">
    <location>
        <begin position="211"/>
        <end position="232"/>
    </location>
</feature>
<keyword evidence="2 5" id="KW-0812">Transmembrane</keyword>
<accession>A0A255GKF5</accession>
<keyword evidence="4 5" id="KW-0472">Membrane</keyword>
<dbReference type="Pfam" id="PF07690">
    <property type="entry name" value="MFS_1"/>
    <property type="match status" value="2"/>
</dbReference>
<dbReference type="PANTHER" id="PTHR23514">
    <property type="entry name" value="BYPASS OF STOP CODON PROTEIN 6"/>
    <property type="match status" value="1"/>
</dbReference>
<dbReference type="Proteomes" id="UP000215896">
    <property type="component" value="Unassembled WGS sequence"/>
</dbReference>
<dbReference type="EMBL" id="NMVO01000006">
    <property type="protein sequence ID" value="OYO16061.1"/>
    <property type="molecule type" value="Genomic_DNA"/>
</dbReference>
<feature type="transmembrane region" description="Helical" evidence="5">
    <location>
        <begin position="135"/>
        <end position="154"/>
    </location>
</feature>
<comment type="caution">
    <text evidence="6">The sequence shown here is derived from an EMBL/GenBank/DDBJ whole genome shotgun (WGS) entry which is preliminary data.</text>
</comment>
<gene>
    <name evidence="6" type="ORF">CGZ94_05735</name>
</gene>